<dbReference type="AlphaFoldDB" id="A0A7N0U3M8"/>
<evidence type="ECO:0000313" key="2">
    <source>
        <dbReference type="Proteomes" id="UP000594263"/>
    </source>
</evidence>
<evidence type="ECO:0000313" key="1">
    <source>
        <dbReference type="EnsemblPlants" id="Kaladp0053s0510.1.v1.1"/>
    </source>
</evidence>
<accession>A0A7N0U3M8</accession>
<protein>
    <submittedName>
        <fullName evidence="1">Uncharacterized protein</fullName>
    </submittedName>
</protein>
<reference evidence="1" key="1">
    <citation type="submission" date="2021-01" db="UniProtKB">
        <authorList>
            <consortium name="EnsemblPlants"/>
        </authorList>
    </citation>
    <scope>IDENTIFICATION</scope>
</reference>
<dbReference type="Proteomes" id="UP000594263">
    <property type="component" value="Unplaced"/>
</dbReference>
<sequence length="77" mass="8534">MLYFSPLRLNRGTVRIPVLSSEIGKHVWPAKSSFSDMSYSWTSILSNASSGTVKGNVNSSFHTGVQLSSFFLVFFII</sequence>
<proteinExistence type="predicted"/>
<organism evidence="1 2">
    <name type="scientific">Kalanchoe fedtschenkoi</name>
    <name type="common">Lavender scallops</name>
    <name type="synonym">South American air plant</name>
    <dbReference type="NCBI Taxonomy" id="63787"/>
    <lineage>
        <taxon>Eukaryota</taxon>
        <taxon>Viridiplantae</taxon>
        <taxon>Streptophyta</taxon>
        <taxon>Embryophyta</taxon>
        <taxon>Tracheophyta</taxon>
        <taxon>Spermatophyta</taxon>
        <taxon>Magnoliopsida</taxon>
        <taxon>eudicotyledons</taxon>
        <taxon>Gunneridae</taxon>
        <taxon>Pentapetalae</taxon>
        <taxon>Saxifragales</taxon>
        <taxon>Crassulaceae</taxon>
        <taxon>Kalanchoe</taxon>
    </lineage>
</organism>
<keyword evidence="2" id="KW-1185">Reference proteome</keyword>
<dbReference type="Gramene" id="Kaladp0053s0510.1.v1.1">
    <property type="protein sequence ID" value="Kaladp0053s0510.1.v1.1"/>
    <property type="gene ID" value="Kaladp0053s0510.v1.1"/>
</dbReference>
<name>A0A7N0U3M8_KALFE</name>
<dbReference type="EnsemblPlants" id="Kaladp0053s0510.1.v1.1">
    <property type="protein sequence ID" value="Kaladp0053s0510.1.v1.1"/>
    <property type="gene ID" value="Kaladp0053s0510.v1.1"/>
</dbReference>